<evidence type="ECO:0000256" key="2">
    <source>
        <dbReference type="ARBA" id="ARBA00022695"/>
    </source>
</evidence>
<comment type="catalytic activity">
    <reaction evidence="5">
        <text>alpha-D-mannose 1-phosphate + GTP + H(+) = GDP-alpha-D-mannose + diphosphate</text>
        <dbReference type="Rhea" id="RHEA:15229"/>
        <dbReference type="ChEBI" id="CHEBI:15378"/>
        <dbReference type="ChEBI" id="CHEBI:33019"/>
        <dbReference type="ChEBI" id="CHEBI:37565"/>
        <dbReference type="ChEBI" id="CHEBI:57527"/>
        <dbReference type="ChEBI" id="CHEBI:58409"/>
        <dbReference type="EC" id="2.7.7.13"/>
    </reaction>
</comment>
<evidence type="ECO:0000313" key="8">
    <source>
        <dbReference type="EMBL" id="SVD05588.1"/>
    </source>
</evidence>
<dbReference type="InterPro" id="IPR014710">
    <property type="entry name" value="RmlC-like_jellyroll"/>
</dbReference>
<feature type="domain" description="MannoseP isomerase/GMP-like beta-helix" evidence="7">
    <location>
        <begin position="114"/>
        <end position="168"/>
    </location>
</feature>
<evidence type="ECO:0000256" key="4">
    <source>
        <dbReference type="ARBA" id="ARBA00023134"/>
    </source>
</evidence>
<dbReference type="EMBL" id="UINC01126846">
    <property type="protein sequence ID" value="SVD05588.1"/>
    <property type="molecule type" value="Genomic_DNA"/>
</dbReference>
<dbReference type="PANTHER" id="PTHR46390:SF1">
    <property type="entry name" value="MANNOSE-1-PHOSPHATE GUANYLYLTRANSFERASE"/>
    <property type="match status" value="1"/>
</dbReference>
<keyword evidence="2" id="KW-0548">Nucleotidyltransferase</keyword>
<dbReference type="GO" id="GO:0000271">
    <property type="term" value="P:polysaccharide biosynthetic process"/>
    <property type="evidence" value="ECO:0007669"/>
    <property type="project" value="InterPro"/>
</dbReference>
<dbReference type="InterPro" id="IPR001538">
    <property type="entry name" value="Man6P_isomerase-2_C"/>
</dbReference>
<dbReference type="NCBIfam" id="TIGR01479">
    <property type="entry name" value="GMP_PMI"/>
    <property type="match status" value="1"/>
</dbReference>
<evidence type="ECO:0000259" key="7">
    <source>
        <dbReference type="Pfam" id="PF22640"/>
    </source>
</evidence>
<dbReference type="GO" id="GO:0005525">
    <property type="term" value="F:GTP binding"/>
    <property type="evidence" value="ECO:0007669"/>
    <property type="project" value="UniProtKB-KW"/>
</dbReference>
<dbReference type="Gene3D" id="2.60.120.10">
    <property type="entry name" value="Jelly Rolls"/>
    <property type="match status" value="1"/>
</dbReference>
<dbReference type="InterPro" id="IPR011051">
    <property type="entry name" value="RmlC_Cupin_sf"/>
</dbReference>
<accession>A0A382S8X6</accession>
<evidence type="ECO:0000256" key="1">
    <source>
        <dbReference type="ARBA" id="ARBA00012387"/>
    </source>
</evidence>
<dbReference type="InterPro" id="IPR054566">
    <property type="entry name" value="ManC/GMP-like_b-helix"/>
</dbReference>
<dbReference type="EC" id="2.7.7.13" evidence="1"/>
<dbReference type="CDD" id="cd02213">
    <property type="entry name" value="cupin_PMI_typeII_C"/>
    <property type="match status" value="1"/>
</dbReference>
<dbReference type="SUPFAM" id="SSF51182">
    <property type="entry name" value="RmlC-like cupins"/>
    <property type="match status" value="1"/>
</dbReference>
<reference evidence="8" key="1">
    <citation type="submission" date="2018-05" db="EMBL/GenBank/DDBJ databases">
        <authorList>
            <person name="Lanie J.A."/>
            <person name="Ng W.-L."/>
            <person name="Kazmierczak K.M."/>
            <person name="Andrzejewski T.M."/>
            <person name="Davidsen T.M."/>
            <person name="Wayne K.J."/>
            <person name="Tettelin H."/>
            <person name="Glass J.I."/>
            <person name="Rusch D."/>
            <person name="Podicherti R."/>
            <person name="Tsui H.-C.T."/>
            <person name="Winkler M.E."/>
        </authorList>
    </citation>
    <scope>NUCLEOTIDE SEQUENCE</scope>
</reference>
<organism evidence="8">
    <name type="scientific">marine metagenome</name>
    <dbReference type="NCBI Taxonomy" id="408172"/>
    <lineage>
        <taxon>unclassified sequences</taxon>
        <taxon>metagenomes</taxon>
        <taxon>ecological metagenomes</taxon>
    </lineage>
</organism>
<dbReference type="PANTHER" id="PTHR46390">
    <property type="entry name" value="MANNOSE-1-PHOSPHATE GUANYLYLTRANSFERASE"/>
    <property type="match status" value="1"/>
</dbReference>
<feature type="domain" description="Mannose-6-phosphate isomerase type II C-terminal" evidence="6">
    <location>
        <begin position="172"/>
        <end position="286"/>
    </location>
</feature>
<evidence type="ECO:0000259" key="6">
    <source>
        <dbReference type="Pfam" id="PF01050"/>
    </source>
</evidence>
<dbReference type="AlphaFoldDB" id="A0A382S8X6"/>
<sequence>EKLIGQNLPVNWYWNSGMFMFQVNTLIEEFSYHANTLIAPTRDSVLNARRDLDFIRLEENAFASCPNISIDYALMEESNNVVIIPLDAKWSDAGSWFALFEIGDKDKNNNVIKGDVIAQETTNSYISSPSRIVATIGIDNLIIVDTKDAIFIANKDKASEVKSIVEILRTEGREEANFNRTVYRPWGWFDCIEVGKNFQVKRLHVSPGHKLSIQKHYKRAEHWVVVSGLATVTIRDKEFLLKEGESTHIDVGKIHSLENRTKKMLEVIEVQNGKYLGEDDIVRFEDNYGRK</sequence>
<evidence type="ECO:0000256" key="3">
    <source>
        <dbReference type="ARBA" id="ARBA00022741"/>
    </source>
</evidence>
<name>A0A382S8X6_9ZZZZ</name>
<dbReference type="InterPro" id="IPR029044">
    <property type="entry name" value="Nucleotide-diphossugar_trans"/>
</dbReference>
<dbReference type="InterPro" id="IPR051161">
    <property type="entry name" value="Mannose-6P_isomerase_type2"/>
</dbReference>
<gene>
    <name evidence="8" type="ORF">METZ01_LOCUS358442</name>
</gene>
<evidence type="ECO:0000256" key="5">
    <source>
        <dbReference type="ARBA" id="ARBA00047343"/>
    </source>
</evidence>
<dbReference type="Gene3D" id="3.90.550.10">
    <property type="entry name" value="Spore Coat Polysaccharide Biosynthesis Protein SpsA, Chain A"/>
    <property type="match status" value="1"/>
</dbReference>
<dbReference type="GO" id="GO:0004475">
    <property type="term" value="F:mannose-1-phosphate guanylyltransferase (GTP) activity"/>
    <property type="evidence" value="ECO:0007669"/>
    <property type="project" value="UniProtKB-EC"/>
</dbReference>
<dbReference type="GO" id="GO:0009298">
    <property type="term" value="P:GDP-mannose biosynthetic process"/>
    <property type="evidence" value="ECO:0007669"/>
    <property type="project" value="TreeGrafter"/>
</dbReference>
<proteinExistence type="predicted"/>
<keyword evidence="4" id="KW-0342">GTP-binding</keyword>
<keyword evidence="3" id="KW-0547">Nucleotide-binding</keyword>
<keyword evidence="2" id="KW-0808">Transferase</keyword>
<dbReference type="FunFam" id="2.60.120.10:FF:000032">
    <property type="entry name" value="Mannose-1-phosphate guanylyltransferase/mannose-6-phosphate isomerase"/>
    <property type="match status" value="1"/>
</dbReference>
<protein>
    <recommendedName>
        <fullName evidence="1">mannose-1-phosphate guanylyltransferase</fullName>
        <ecNumber evidence="1">2.7.7.13</ecNumber>
    </recommendedName>
</protein>
<dbReference type="InterPro" id="IPR006375">
    <property type="entry name" value="Man1P_GuaTrfase/Man6P_Isoase"/>
</dbReference>
<feature type="non-terminal residue" evidence="8">
    <location>
        <position position="1"/>
    </location>
</feature>
<dbReference type="Pfam" id="PF01050">
    <property type="entry name" value="MannoseP_isomer"/>
    <property type="match status" value="1"/>
</dbReference>
<dbReference type="Pfam" id="PF22640">
    <property type="entry name" value="ManC_GMP_beta-helix"/>
    <property type="match status" value="1"/>
</dbReference>